<protein>
    <submittedName>
        <fullName evidence="1">Uncharacterized protein</fullName>
    </submittedName>
</protein>
<dbReference type="AlphaFoldDB" id="A0ABD3RFI6"/>
<proteinExistence type="predicted"/>
<organism evidence="1 2">
    <name type="scientific">Cyclostephanos tholiformis</name>
    <dbReference type="NCBI Taxonomy" id="382380"/>
    <lineage>
        <taxon>Eukaryota</taxon>
        <taxon>Sar</taxon>
        <taxon>Stramenopiles</taxon>
        <taxon>Ochrophyta</taxon>
        <taxon>Bacillariophyta</taxon>
        <taxon>Coscinodiscophyceae</taxon>
        <taxon>Thalassiosirophycidae</taxon>
        <taxon>Stephanodiscales</taxon>
        <taxon>Stephanodiscaceae</taxon>
        <taxon>Cyclostephanos</taxon>
    </lineage>
</organism>
<dbReference type="Proteomes" id="UP001530377">
    <property type="component" value="Unassembled WGS sequence"/>
</dbReference>
<gene>
    <name evidence="1" type="ORF">ACHAXA_008039</name>
</gene>
<evidence type="ECO:0000313" key="2">
    <source>
        <dbReference type="Proteomes" id="UP001530377"/>
    </source>
</evidence>
<sequence>MMTHASSRASCNVAPALKPGFPWRHDSILPDRALERNDYSGTFNPTAGDPPILRKLIAARELNIPIWNVMPIPFYKTHIKSENGMMYLDSSSENAHSVDDYDNGEVQVPPNEDEDNEYLYGMMEKTLVRRFHVDRESMNVKFSIQPIEAELLHLFAVPVPGLTREIVNDNPYLRGALYRLHMTYAENGFDEHYFDLLGDFVKNGPEKRTIVAEAAIKCHEFFQVKDASSGSVLQGMEDGSEQDEVVHIVRFEVVTDESQDGAGRDISNWKIIDIDDLLEGNMFI</sequence>
<accession>A0ABD3RFI6</accession>
<comment type="caution">
    <text evidence="1">The sequence shown here is derived from an EMBL/GenBank/DDBJ whole genome shotgun (WGS) entry which is preliminary data.</text>
</comment>
<evidence type="ECO:0000313" key="1">
    <source>
        <dbReference type="EMBL" id="KAL3811765.1"/>
    </source>
</evidence>
<name>A0ABD3RFI6_9STRA</name>
<dbReference type="EMBL" id="JALLPB020000237">
    <property type="protein sequence ID" value="KAL3811765.1"/>
    <property type="molecule type" value="Genomic_DNA"/>
</dbReference>
<reference evidence="1 2" key="1">
    <citation type="submission" date="2024-10" db="EMBL/GenBank/DDBJ databases">
        <title>Updated reference genomes for cyclostephanoid diatoms.</title>
        <authorList>
            <person name="Roberts W.R."/>
            <person name="Alverson A.J."/>
        </authorList>
    </citation>
    <scope>NUCLEOTIDE SEQUENCE [LARGE SCALE GENOMIC DNA]</scope>
    <source>
        <strain evidence="1 2">AJA228-03</strain>
    </source>
</reference>
<keyword evidence="2" id="KW-1185">Reference proteome</keyword>